<dbReference type="InterPro" id="IPR036739">
    <property type="entry name" value="SLC41_membr_dom_sf"/>
</dbReference>
<dbReference type="RefSeq" id="WP_092908124.1">
    <property type="nucleotide sequence ID" value="NZ_FOUZ01000007.1"/>
</dbReference>
<dbReference type="SMART" id="SM00116">
    <property type="entry name" value="CBS"/>
    <property type="match status" value="2"/>
</dbReference>
<comment type="function">
    <text evidence="9">Acts as a magnesium transporter.</text>
</comment>
<keyword evidence="3 9" id="KW-0813">Transport</keyword>
<evidence type="ECO:0000256" key="7">
    <source>
        <dbReference type="ARBA" id="ARBA00023136"/>
    </source>
</evidence>
<dbReference type="NCBIfam" id="TIGR00400">
    <property type="entry name" value="mgtE"/>
    <property type="match status" value="1"/>
</dbReference>
<dbReference type="Pfam" id="PF01769">
    <property type="entry name" value="MgtE"/>
    <property type="match status" value="1"/>
</dbReference>
<evidence type="ECO:0000313" key="12">
    <source>
        <dbReference type="Proteomes" id="UP000199149"/>
    </source>
</evidence>
<evidence type="ECO:0000256" key="8">
    <source>
        <dbReference type="PROSITE-ProRule" id="PRU00703"/>
    </source>
</evidence>
<dbReference type="AlphaFoldDB" id="A0A1I4WMJ9"/>
<feature type="transmembrane region" description="Helical" evidence="9">
    <location>
        <begin position="317"/>
        <end position="340"/>
    </location>
</feature>
<keyword evidence="6 9" id="KW-1133">Transmembrane helix</keyword>
<dbReference type="SUPFAM" id="SSF158791">
    <property type="entry name" value="MgtE N-terminal domain-like"/>
    <property type="match status" value="1"/>
</dbReference>
<organism evidence="11 12">
    <name type="scientific">Algoriella xinjiangensis</name>
    <dbReference type="NCBI Taxonomy" id="684065"/>
    <lineage>
        <taxon>Bacteria</taxon>
        <taxon>Pseudomonadati</taxon>
        <taxon>Bacteroidota</taxon>
        <taxon>Flavobacteriia</taxon>
        <taxon>Flavobacteriales</taxon>
        <taxon>Weeksellaceae</taxon>
        <taxon>Algoriella</taxon>
    </lineage>
</organism>
<reference evidence="12" key="1">
    <citation type="submission" date="2016-10" db="EMBL/GenBank/DDBJ databases">
        <authorList>
            <person name="Varghese N."/>
            <person name="Submissions S."/>
        </authorList>
    </citation>
    <scope>NUCLEOTIDE SEQUENCE [LARGE SCALE GENOMIC DNA]</scope>
    <source>
        <strain evidence="12">XJ109</strain>
    </source>
</reference>
<dbReference type="PANTHER" id="PTHR43773">
    <property type="entry name" value="MAGNESIUM TRANSPORTER MGTE"/>
    <property type="match status" value="1"/>
</dbReference>
<keyword evidence="7 9" id="KW-0472">Membrane</keyword>
<evidence type="ECO:0000313" key="11">
    <source>
        <dbReference type="EMBL" id="SFN14199.1"/>
    </source>
</evidence>
<dbReference type="PROSITE" id="PS51371">
    <property type="entry name" value="CBS"/>
    <property type="match status" value="2"/>
</dbReference>
<dbReference type="GO" id="GO:0005886">
    <property type="term" value="C:plasma membrane"/>
    <property type="evidence" value="ECO:0007669"/>
    <property type="project" value="UniProtKB-SubCell"/>
</dbReference>
<evidence type="ECO:0000259" key="10">
    <source>
        <dbReference type="PROSITE" id="PS51371"/>
    </source>
</evidence>
<accession>A0A1I4WMJ9</accession>
<evidence type="ECO:0000256" key="5">
    <source>
        <dbReference type="ARBA" id="ARBA00022842"/>
    </source>
</evidence>
<evidence type="ECO:0000256" key="3">
    <source>
        <dbReference type="ARBA" id="ARBA00022448"/>
    </source>
</evidence>
<dbReference type="InterPro" id="IPR046342">
    <property type="entry name" value="CBS_dom_sf"/>
</dbReference>
<dbReference type="Gene3D" id="1.25.60.10">
    <property type="entry name" value="MgtE N-terminal domain-like"/>
    <property type="match status" value="1"/>
</dbReference>
<comment type="subcellular location">
    <subcellularLocation>
        <location evidence="9">Cell membrane</location>
        <topology evidence="9">Multi-pass membrane protein</topology>
    </subcellularLocation>
    <subcellularLocation>
        <location evidence="1">Membrane</location>
        <topology evidence="1">Multi-pass membrane protein</topology>
    </subcellularLocation>
</comment>
<comment type="subunit">
    <text evidence="9">Homodimer.</text>
</comment>
<dbReference type="EMBL" id="FOUZ01000007">
    <property type="protein sequence ID" value="SFN14199.1"/>
    <property type="molecule type" value="Genomic_DNA"/>
</dbReference>
<keyword evidence="4 9" id="KW-0812">Transmembrane</keyword>
<dbReference type="SUPFAM" id="SSF54631">
    <property type="entry name" value="CBS-domain pair"/>
    <property type="match status" value="1"/>
</dbReference>
<feature type="transmembrane region" description="Helical" evidence="9">
    <location>
        <begin position="287"/>
        <end position="305"/>
    </location>
</feature>
<dbReference type="GO" id="GO:0015095">
    <property type="term" value="F:magnesium ion transmembrane transporter activity"/>
    <property type="evidence" value="ECO:0007669"/>
    <property type="project" value="UniProtKB-UniRule"/>
</dbReference>
<comment type="similarity">
    <text evidence="2 9">Belongs to the SLC41A transporter family.</text>
</comment>
<dbReference type="InterPro" id="IPR006669">
    <property type="entry name" value="MgtE_transporter"/>
</dbReference>
<name>A0A1I4WMJ9_9FLAO</name>
<evidence type="ECO:0000256" key="6">
    <source>
        <dbReference type="ARBA" id="ARBA00022989"/>
    </source>
</evidence>
<feature type="transmembrane region" description="Helical" evidence="9">
    <location>
        <begin position="361"/>
        <end position="382"/>
    </location>
</feature>
<feature type="transmembrane region" description="Helical" evidence="9">
    <location>
        <begin position="388"/>
        <end position="410"/>
    </location>
</feature>
<protein>
    <recommendedName>
        <fullName evidence="9">Magnesium transporter MgtE</fullName>
    </recommendedName>
</protein>
<dbReference type="STRING" id="684065.SAMN05421738_10765"/>
<feature type="domain" description="CBS" evidence="10">
    <location>
        <begin position="141"/>
        <end position="204"/>
    </location>
</feature>
<dbReference type="PANTHER" id="PTHR43773:SF1">
    <property type="entry name" value="MAGNESIUM TRANSPORTER MGTE"/>
    <property type="match status" value="1"/>
</dbReference>
<dbReference type="InterPro" id="IPR038076">
    <property type="entry name" value="MgtE_N_sf"/>
</dbReference>
<dbReference type="CDD" id="cd04606">
    <property type="entry name" value="CBS_pair_Mg_transporter"/>
    <property type="match status" value="1"/>
</dbReference>
<evidence type="ECO:0000256" key="9">
    <source>
        <dbReference type="RuleBase" id="RU362011"/>
    </source>
</evidence>
<gene>
    <name evidence="11" type="ORF">SAMN05421738_10765</name>
</gene>
<keyword evidence="9" id="KW-1003">Cell membrane</keyword>
<keyword evidence="8" id="KW-0129">CBS domain</keyword>
<dbReference type="GO" id="GO:0046872">
    <property type="term" value="F:metal ion binding"/>
    <property type="evidence" value="ECO:0007669"/>
    <property type="project" value="UniProtKB-KW"/>
</dbReference>
<keyword evidence="5 9" id="KW-0460">Magnesium</keyword>
<keyword evidence="9" id="KW-0479">Metal-binding</keyword>
<dbReference type="InterPro" id="IPR006668">
    <property type="entry name" value="Mg_transptr_MgtE_intracell_dom"/>
</dbReference>
<dbReference type="Gene3D" id="1.10.357.20">
    <property type="entry name" value="SLC41 divalent cation transporters, integral membrane domain"/>
    <property type="match status" value="1"/>
</dbReference>
<dbReference type="SUPFAM" id="SSF161093">
    <property type="entry name" value="MgtE membrane domain-like"/>
    <property type="match status" value="1"/>
</dbReference>
<keyword evidence="12" id="KW-1185">Reference proteome</keyword>
<evidence type="ECO:0000256" key="2">
    <source>
        <dbReference type="ARBA" id="ARBA00009749"/>
    </source>
</evidence>
<dbReference type="OrthoDB" id="9790355at2"/>
<proteinExistence type="inferred from homology"/>
<dbReference type="InterPro" id="IPR006667">
    <property type="entry name" value="SLC41_membr_dom"/>
</dbReference>
<dbReference type="Pfam" id="PF00571">
    <property type="entry name" value="CBS"/>
    <property type="match status" value="2"/>
</dbReference>
<dbReference type="Gene3D" id="3.10.580.10">
    <property type="entry name" value="CBS-domain"/>
    <property type="match status" value="1"/>
</dbReference>
<dbReference type="Proteomes" id="UP000199149">
    <property type="component" value="Unassembled WGS sequence"/>
</dbReference>
<sequence>MELKITKDFIEILTERIKQQNAKEVKEMLQDLHPADIAELFDELSTKEQSFVIDLLDNEISADILLELEEDDRRNFLKTLTAKEIAEDVINEMDTDDAVDVINELSEEKKDAVIAQLEDQEHAKEIVDLLRYDEDTAGGLMGKELIKVYKDWTVITAVKQMRKQAEELEEVFSIYVVDDDDKLLGILSLKRLLTTSANTKVGDVYNDKVQYVKTYTSDLEVAKVMEKYDLYEVPVVDELMRLVGVITVDDVLDVIREEAEENYQLAAGITQNVDSDDNIWKLTKARFPWLLLALVGSFIAVNISQGFSNAMNLYPQLFFFTPLVAAMAGNVGVQSSAIIVQGLANNNISGSIWKRLGKEMILALLNSTLLALILLIATHFLMSTSYEISSTIVLALVIVMILASLIGTFIPIMLNKYGVDPAIATGPFITTSNDIFGLLIYFSIAKLILGF</sequence>
<feature type="domain" description="CBS" evidence="10">
    <location>
        <begin position="205"/>
        <end position="261"/>
    </location>
</feature>
<feature type="transmembrane region" description="Helical" evidence="9">
    <location>
        <begin position="422"/>
        <end position="444"/>
    </location>
</feature>
<evidence type="ECO:0000256" key="1">
    <source>
        <dbReference type="ARBA" id="ARBA00004141"/>
    </source>
</evidence>
<dbReference type="Pfam" id="PF03448">
    <property type="entry name" value="MgtE_N"/>
    <property type="match status" value="1"/>
</dbReference>
<dbReference type="InterPro" id="IPR000644">
    <property type="entry name" value="CBS_dom"/>
</dbReference>
<dbReference type="SMART" id="SM00924">
    <property type="entry name" value="MgtE_N"/>
    <property type="match status" value="1"/>
</dbReference>
<evidence type="ECO:0000256" key="4">
    <source>
        <dbReference type="ARBA" id="ARBA00022692"/>
    </source>
</evidence>